<feature type="transmembrane region" description="Helical" evidence="1">
    <location>
        <begin position="20"/>
        <end position="40"/>
    </location>
</feature>
<proteinExistence type="predicted"/>
<keyword evidence="3" id="KW-1185">Reference proteome</keyword>
<evidence type="ECO:0000313" key="2">
    <source>
        <dbReference type="EMBL" id="WQD38048.1"/>
    </source>
</evidence>
<feature type="transmembrane region" description="Helical" evidence="1">
    <location>
        <begin position="263"/>
        <end position="283"/>
    </location>
</feature>
<feature type="transmembrane region" description="Helical" evidence="1">
    <location>
        <begin position="154"/>
        <end position="176"/>
    </location>
</feature>
<evidence type="ECO:0000313" key="3">
    <source>
        <dbReference type="Proteomes" id="UP001325680"/>
    </source>
</evidence>
<dbReference type="Proteomes" id="UP001325680">
    <property type="component" value="Chromosome"/>
</dbReference>
<feature type="transmembrane region" description="Helical" evidence="1">
    <location>
        <begin position="188"/>
        <end position="208"/>
    </location>
</feature>
<feature type="transmembrane region" description="Helical" evidence="1">
    <location>
        <begin position="115"/>
        <end position="134"/>
    </location>
</feature>
<feature type="transmembrane region" description="Helical" evidence="1">
    <location>
        <begin position="74"/>
        <end position="94"/>
    </location>
</feature>
<dbReference type="RefSeq" id="WP_114790800.1">
    <property type="nucleotide sequence ID" value="NZ_CP139960.1"/>
</dbReference>
<keyword evidence="1" id="KW-1133">Transmembrane helix</keyword>
<sequence>MSHSTLNKPWRKGELFTFRVVFIFLLVLSVPFDRLLFVSIKNAPFSFETVFQLFTYRTSFIPESQSVSQPFTGYWNWLIALIVALVGTIIWYVLDKGKAKEYNRLYYFLRVFIRVRLALAVVTTGIIKLLPLQLPKPSLSDYHTEYGDFLSWKIYYLSTSVTFAGYVPAIGLLELLGGILLLFRKTAAIGSGLLIAVLSNVVISNFVFDIGEQVYSSFLLLLAIFIFSYDFPRFYSLLFLRVQTRPDPFWANTSSERATLKKVLRGVFVVVFVFFGIGAYRSYSSSQLPYSPEAGIKDTRGYYDVQSFVYNKDTLPYSLVDPVRWQNVVFESWNTISVRDNVPVIIDSTRPQLLWHPDSLKNFDKIGNAGRHFYRYTYSPAADNGYRLQLFEKSTNIKKYDLDIQIADSIIYARGADNKGDSLYVQLVRYSKKYLLDAGRRKPIKIY</sequence>
<name>A0ABZ0W449_9BACT</name>
<dbReference type="EMBL" id="CP139960">
    <property type="protein sequence ID" value="WQD38048.1"/>
    <property type="molecule type" value="Genomic_DNA"/>
</dbReference>
<keyword evidence="1" id="KW-0812">Transmembrane</keyword>
<feature type="transmembrane region" description="Helical" evidence="1">
    <location>
        <begin position="214"/>
        <end position="231"/>
    </location>
</feature>
<evidence type="ECO:0000256" key="1">
    <source>
        <dbReference type="SAM" id="Phobius"/>
    </source>
</evidence>
<evidence type="ECO:0008006" key="4">
    <source>
        <dbReference type="Google" id="ProtNLM"/>
    </source>
</evidence>
<organism evidence="2 3">
    <name type="scientific">Niabella yanshanensis</name>
    <dbReference type="NCBI Taxonomy" id="577386"/>
    <lineage>
        <taxon>Bacteria</taxon>
        <taxon>Pseudomonadati</taxon>
        <taxon>Bacteroidota</taxon>
        <taxon>Chitinophagia</taxon>
        <taxon>Chitinophagales</taxon>
        <taxon>Chitinophagaceae</taxon>
        <taxon>Niabella</taxon>
    </lineage>
</organism>
<keyword evidence="1" id="KW-0472">Membrane</keyword>
<accession>A0ABZ0W449</accession>
<protein>
    <recommendedName>
        <fullName evidence="4">DoxX family protein</fullName>
    </recommendedName>
</protein>
<gene>
    <name evidence="2" type="ORF">U0035_20485</name>
</gene>
<reference evidence="2 3" key="1">
    <citation type="submission" date="2023-12" db="EMBL/GenBank/DDBJ databases">
        <title>Genome sequencing and assembly of bacterial species from a model synthetic community.</title>
        <authorList>
            <person name="Hogle S.L."/>
        </authorList>
    </citation>
    <scope>NUCLEOTIDE SEQUENCE [LARGE SCALE GENOMIC DNA]</scope>
    <source>
        <strain evidence="2 3">HAMBI_3031</strain>
    </source>
</reference>